<evidence type="ECO:0000313" key="1">
    <source>
        <dbReference type="EMBL" id="KAJ9062336.1"/>
    </source>
</evidence>
<organism evidence="1 2">
    <name type="scientific">Entomophthora muscae</name>
    <dbReference type="NCBI Taxonomy" id="34485"/>
    <lineage>
        <taxon>Eukaryota</taxon>
        <taxon>Fungi</taxon>
        <taxon>Fungi incertae sedis</taxon>
        <taxon>Zoopagomycota</taxon>
        <taxon>Entomophthoromycotina</taxon>
        <taxon>Entomophthoromycetes</taxon>
        <taxon>Entomophthorales</taxon>
        <taxon>Entomophthoraceae</taxon>
        <taxon>Entomophthora</taxon>
    </lineage>
</organism>
<evidence type="ECO:0000313" key="2">
    <source>
        <dbReference type="Proteomes" id="UP001165960"/>
    </source>
</evidence>
<reference evidence="1" key="1">
    <citation type="submission" date="2022-04" db="EMBL/GenBank/DDBJ databases">
        <title>Genome of the entomopathogenic fungus Entomophthora muscae.</title>
        <authorList>
            <person name="Elya C."/>
            <person name="Lovett B.R."/>
            <person name="Lee E."/>
            <person name="Macias A.M."/>
            <person name="Hajek A.E."/>
            <person name="De Bivort B.L."/>
            <person name="Kasson M.T."/>
            <person name="De Fine Licht H.H."/>
            <person name="Stajich J.E."/>
        </authorList>
    </citation>
    <scope>NUCLEOTIDE SEQUENCE</scope>
    <source>
        <strain evidence="1">Berkeley</strain>
    </source>
</reference>
<gene>
    <name evidence="1" type="ORF">DSO57_1011910</name>
</gene>
<name>A0ACC2SJB6_9FUNG</name>
<protein>
    <submittedName>
        <fullName evidence="1">Uncharacterized protein</fullName>
    </submittedName>
</protein>
<keyword evidence="2" id="KW-1185">Reference proteome</keyword>
<dbReference type="EMBL" id="QTSX02005012">
    <property type="protein sequence ID" value="KAJ9062336.1"/>
    <property type="molecule type" value="Genomic_DNA"/>
</dbReference>
<comment type="caution">
    <text evidence="1">The sequence shown here is derived from an EMBL/GenBank/DDBJ whole genome shotgun (WGS) entry which is preliminary data.</text>
</comment>
<proteinExistence type="predicted"/>
<accession>A0ACC2SJB6</accession>
<sequence>MDWITSVLTIKFTLTLWTNSYKTISLCASQRPKRDQDNHKAINWDFVATKFPDLPANGALNEPPLDVSNVMD</sequence>
<dbReference type="Proteomes" id="UP001165960">
    <property type="component" value="Unassembled WGS sequence"/>
</dbReference>